<name>A0A2W1L559_9BACL</name>
<comment type="caution">
    <text evidence="1">The sequence shown here is derived from an EMBL/GenBank/DDBJ whole genome shotgun (WGS) entry which is preliminary data.</text>
</comment>
<accession>A0A2W1L559</accession>
<dbReference type="AlphaFoldDB" id="A0A2W1L559"/>
<protein>
    <submittedName>
        <fullName evidence="1">Uncharacterized protein</fullName>
    </submittedName>
</protein>
<reference evidence="1 2" key="1">
    <citation type="submission" date="2018-06" db="EMBL/GenBank/DDBJ databases">
        <title>Paenibacillus imtechensis sp. nov.</title>
        <authorList>
            <person name="Pinnaka A.K."/>
            <person name="Singh H."/>
            <person name="Kaur M."/>
        </authorList>
    </citation>
    <scope>NUCLEOTIDE SEQUENCE [LARGE SCALE GENOMIC DNA]</scope>
    <source>
        <strain evidence="1 2">SMB1</strain>
    </source>
</reference>
<organism evidence="1 2">
    <name type="scientific">Paenibacillus sambharensis</name>
    <dbReference type="NCBI Taxonomy" id="1803190"/>
    <lineage>
        <taxon>Bacteria</taxon>
        <taxon>Bacillati</taxon>
        <taxon>Bacillota</taxon>
        <taxon>Bacilli</taxon>
        <taxon>Bacillales</taxon>
        <taxon>Paenibacillaceae</taxon>
        <taxon>Paenibacillus</taxon>
    </lineage>
</organism>
<sequence length="65" mass="7529">MQRPPKTGDTLYCPLCDKDYYRLKKITSMLIRDTLEPIGDAELPEPEKMIECPVHHLPFKIRGGE</sequence>
<keyword evidence="2" id="KW-1185">Reference proteome</keyword>
<evidence type="ECO:0000313" key="1">
    <source>
        <dbReference type="EMBL" id="PZD95238.1"/>
    </source>
</evidence>
<gene>
    <name evidence="1" type="ORF">DNH61_11805</name>
</gene>
<evidence type="ECO:0000313" key="2">
    <source>
        <dbReference type="Proteomes" id="UP000249522"/>
    </source>
</evidence>
<dbReference type="EMBL" id="QKRB01000044">
    <property type="protein sequence ID" value="PZD95238.1"/>
    <property type="molecule type" value="Genomic_DNA"/>
</dbReference>
<dbReference type="Proteomes" id="UP000249522">
    <property type="component" value="Unassembled WGS sequence"/>
</dbReference>
<proteinExistence type="predicted"/>